<feature type="compositionally biased region" description="Low complexity" evidence="1">
    <location>
        <begin position="794"/>
        <end position="814"/>
    </location>
</feature>
<dbReference type="GO" id="GO:0005096">
    <property type="term" value="F:GTPase activator activity"/>
    <property type="evidence" value="ECO:0007669"/>
    <property type="project" value="InterPro"/>
</dbReference>
<dbReference type="PANTHER" id="PTHR35140:SF1">
    <property type="entry name" value="MITOTIC CHECK POINT PROTEIN BFA1"/>
    <property type="match status" value="1"/>
</dbReference>
<feature type="compositionally biased region" description="Pro residues" evidence="1">
    <location>
        <begin position="529"/>
        <end position="538"/>
    </location>
</feature>
<feature type="region of interest" description="Disordered" evidence="1">
    <location>
        <begin position="794"/>
        <end position="833"/>
    </location>
</feature>
<dbReference type="GO" id="GO:1990334">
    <property type="term" value="C:Bfa1-Bub2 complex"/>
    <property type="evidence" value="ECO:0007669"/>
    <property type="project" value="InterPro"/>
</dbReference>
<sequence>MPTIPAPTLILPSEEWPDADFDLPEGVPIHTPFDKDDDDLDWDLEMDLGHTGGAKAQAVVAGIAARSASFSASSSQMFTIRPPLSFIEAEDDDEGVSTIKVAALPDDANTATLRPTPTPVLASDPKAPSTSIDDDFEDAFALPSDLTQLSLAPLSLNHRSSKNSLEWGDKDTSSSQSSDAYSSLGFADASPSSNSTSSASSVCLPETESEADEDDDELEGLVIPTALFESGQSGRQLTKILEMKKKAQVTNSQVKIASPDPEDDFEMGLVIEDDVDLSPSRLLYNTQNPKRNFNRSNSIPPNRPSSLRPPSRMKTERAKSPANPPQSSARQLQKLRLSPSPPLRPPSRSQTLQTFQALSSSIPSPSPSPSGSFLTPKPGSLRGQKSHSGLKPASPPSSTRKLTRKASMSSLLESSSQASGSGLAGSSGSSRVARYEEPTAASRAKVHKSSTTRIQVPPTRPCTPSSNPTALRLTMPTQSRIKSRPSLSQVFGAPPTPTLPSPSLRATSPIPPRPPSNMSLRAAARAVNVPPPPPPPAAPKILRKPKRQRTYGDGTELDGIEDLPADREKEARYRVQPKGYGNRVPGATYASKVADKSADKGTVRKKGRREGSSGNEPIAALASATNTLRRVATRIEFPAKAPSPSEVLPKKKKRDSSSPAAPGQRRKPTLIRNLGGAGGPKVVGDMKWNPHTLRWEGNDQVLRDFDAAVGTSTRPALITHLTGSSIGSPVGSFASGARIVGTMIFDPTRMCWISTLPPDEDEPDVFANLADDEEDSDVWEAKGGTIRASQVIGSSNTSCANSSSSSDARIEASSPARSHTRTISESGSDRGSRASMVCDVDDAFLEDCRIAEERHRTEMKGWKSALGKPDVFSGPDRSYLYEIRALATRKY</sequence>
<reference evidence="2 3" key="1">
    <citation type="journal article" date="2019" name="Nat. Ecol. Evol.">
        <title>Megaphylogeny resolves global patterns of mushroom evolution.</title>
        <authorList>
            <person name="Varga T."/>
            <person name="Krizsan K."/>
            <person name="Foldi C."/>
            <person name="Dima B."/>
            <person name="Sanchez-Garcia M."/>
            <person name="Sanchez-Ramirez S."/>
            <person name="Szollosi G.J."/>
            <person name="Szarkandi J.G."/>
            <person name="Papp V."/>
            <person name="Albert L."/>
            <person name="Andreopoulos W."/>
            <person name="Angelini C."/>
            <person name="Antonin V."/>
            <person name="Barry K.W."/>
            <person name="Bougher N.L."/>
            <person name="Buchanan P."/>
            <person name="Buyck B."/>
            <person name="Bense V."/>
            <person name="Catcheside P."/>
            <person name="Chovatia M."/>
            <person name="Cooper J."/>
            <person name="Damon W."/>
            <person name="Desjardin D."/>
            <person name="Finy P."/>
            <person name="Geml J."/>
            <person name="Haridas S."/>
            <person name="Hughes K."/>
            <person name="Justo A."/>
            <person name="Karasinski D."/>
            <person name="Kautmanova I."/>
            <person name="Kiss B."/>
            <person name="Kocsube S."/>
            <person name="Kotiranta H."/>
            <person name="LaButti K.M."/>
            <person name="Lechner B.E."/>
            <person name="Liimatainen K."/>
            <person name="Lipzen A."/>
            <person name="Lukacs Z."/>
            <person name="Mihaltcheva S."/>
            <person name="Morgado L.N."/>
            <person name="Niskanen T."/>
            <person name="Noordeloos M.E."/>
            <person name="Ohm R.A."/>
            <person name="Ortiz-Santana B."/>
            <person name="Ovrebo C."/>
            <person name="Racz N."/>
            <person name="Riley R."/>
            <person name="Savchenko A."/>
            <person name="Shiryaev A."/>
            <person name="Soop K."/>
            <person name="Spirin V."/>
            <person name="Szebenyi C."/>
            <person name="Tomsovsky M."/>
            <person name="Tulloss R.E."/>
            <person name="Uehling J."/>
            <person name="Grigoriev I.V."/>
            <person name="Vagvolgyi C."/>
            <person name="Papp T."/>
            <person name="Martin F.M."/>
            <person name="Miettinen O."/>
            <person name="Hibbett D.S."/>
            <person name="Nagy L.G."/>
        </authorList>
    </citation>
    <scope>NUCLEOTIDE SEQUENCE [LARGE SCALE GENOMIC DNA]</scope>
    <source>
        <strain evidence="2 3">CBS 166.37</strain>
    </source>
</reference>
<feature type="compositionally biased region" description="Acidic residues" evidence="1">
    <location>
        <begin position="207"/>
        <end position="219"/>
    </location>
</feature>
<dbReference type="PANTHER" id="PTHR35140">
    <property type="entry name" value="MITOTIC CHECK POINT PROTEIN BFA1"/>
    <property type="match status" value="1"/>
</dbReference>
<dbReference type="InterPro" id="IPR034586">
    <property type="entry name" value="Bfa1/Byr4"/>
</dbReference>
<name>A0A5C3LWB9_9AGAR</name>
<keyword evidence="3" id="KW-1185">Reference proteome</keyword>
<feature type="compositionally biased region" description="Low complexity" evidence="1">
    <location>
        <begin position="294"/>
        <end position="312"/>
    </location>
</feature>
<feature type="region of interest" description="Disordered" evidence="1">
    <location>
        <begin position="635"/>
        <end position="685"/>
    </location>
</feature>
<evidence type="ECO:0000313" key="3">
    <source>
        <dbReference type="Proteomes" id="UP000308652"/>
    </source>
</evidence>
<dbReference type="GO" id="GO:0044732">
    <property type="term" value="C:mitotic spindle pole body"/>
    <property type="evidence" value="ECO:0007669"/>
    <property type="project" value="TreeGrafter"/>
</dbReference>
<feature type="compositionally biased region" description="Polar residues" evidence="1">
    <location>
        <begin position="815"/>
        <end position="826"/>
    </location>
</feature>
<feature type="compositionally biased region" description="Low complexity" evidence="1">
    <location>
        <begin position="173"/>
        <end position="201"/>
    </location>
</feature>
<proteinExistence type="predicted"/>
<feature type="region of interest" description="Disordered" evidence="1">
    <location>
        <begin position="161"/>
        <end position="265"/>
    </location>
</feature>
<dbReference type="GO" id="GO:0001100">
    <property type="term" value="P:negative regulation of exit from mitosis"/>
    <property type="evidence" value="ECO:0007669"/>
    <property type="project" value="InterPro"/>
</dbReference>
<feature type="compositionally biased region" description="Basic and acidic residues" evidence="1">
    <location>
        <begin position="564"/>
        <end position="573"/>
    </location>
</feature>
<gene>
    <name evidence="2" type="ORF">BDQ12DRAFT_706078</name>
</gene>
<feature type="compositionally biased region" description="Polar residues" evidence="1">
    <location>
        <begin position="462"/>
        <end position="489"/>
    </location>
</feature>
<dbReference type="OrthoDB" id="19159at2759"/>
<accession>A0A5C3LWB9</accession>
<evidence type="ECO:0000256" key="1">
    <source>
        <dbReference type="SAM" id="MobiDB-lite"/>
    </source>
</evidence>
<feature type="compositionally biased region" description="Low complexity" evidence="1">
    <location>
        <begin position="406"/>
        <end position="430"/>
    </location>
</feature>
<dbReference type="AlphaFoldDB" id="A0A5C3LWB9"/>
<organism evidence="2 3">
    <name type="scientific">Crucibulum laeve</name>
    <dbReference type="NCBI Taxonomy" id="68775"/>
    <lineage>
        <taxon>Eukaryota</taxon>
        <taxon>Fungi</taxon>
        <taxon>Dikarya</taxon>
        <taxon>Basidiomycota</taxon>
        <taxon>Agaricomycotina</taxon>
        <taxon>Agaricomycetes</taxon>
        <taxon>Agaricomycetidae</taxon>
        <taxon>Agaricales</taxon>
        <taxon>Agaricineae</taxon>
        <taxon>Nidulariaceae</taxon>
        <taxon>Crucibulum</taxon>
    </lineage>
</organism>
<evidence type="ECO:0000313" key="2">
    <source>
        <dbReference type="EMBL" id="TFK36837.1"/>
    </source>
</evidence>
<dbReference type="STRING" id="68775.A0A5C3LWB9"/>
<protein>
    <recommendedName>
        <fullName evidence="4">Protein byr4</fullName>
    </recommendedName>
</protein>
<feature type="compositionally biased region" description="Basic and acidic residues" evidence="1">
    <location>
        <begin position="593"/>
        <end position="602"/>
    </location>
</feature>
<dbReference type="Proteomes" id="UP000308652">
    <property type="component" value="Unassembled WGS sequence"/>
</dbReference>
<feature type="region of interest" description="Disordered" evidence="1">
    <location>
        <begin position="285"/>
        <end position="617"/>
    </location>
</feature>
<feature type="region of interest" description="Disordered" evidence="1">
    <location>
        <begin position="109"/>
        <end position="134"/>
    </location>
</feature>
<evidence type="ECO:0008006" key="4">
    <source>
        <dbReference type="Google" id="ProtNLM"/>
    </source>
</evidence>
<dbReference type="EMBL" id="ML213611">
    <property type="protein sequence ID" value="TFK36837.1"/>
    <property type="molecule type" value="Genomic_DNA"/>
</dbReference>